<keyword evidence="7" id="KW-1185">Reference proteome</keyword>
<dbReference type="PROSITE" id="PS50020">
    <property type="entry name" value="WW_DOMAIN_2"/>
    <property type="match status" value="1"/>
</dbReference>
<dbReference type="Pfam" id="PF24747">
    <property type="entry name" value="Zn-ribbon_GIR1"/>
    <property type="match status" value="1"/>
</dbReference>
<evidence type="ECO:0000256" key="2">
    <source>
        <dbReference type="ARBA" id="ARBA00022490"/>
    </source>
</evidence>
<reference evidence="6" key="1">
    <citation type="submission" date="2021-08" db="EMBL/GenBank/DDBJ databases">
        <title>WGS assembly of Ceratopteris richardii.</title>
        <authorList>
            <person name="Marchant D.B."/>
            <person name="Chen G."/>
            <person name="Jenkins J."/>
            <person name="Shu S."/>
            <person name="Leebens-Mack J."/>
            <person name="Grimwood J."/>
            <person name="Schmutz J."/>
            <person name="Soltis P."/>
            <person name="Soltis D."/>
            <person name="Chen Z.-H."/>
        </authorList>
    </citation>
    <scope>NUCLEOTIDE SEQUENCE</scope>
    <source>
        <strain evidence="6">Whitten #5841</strain>
        <tissue evidence="6">Leaf</tissue>
    </source>
</reference>
<dbReference type="InterPro" id="IPR056440">
    <property type="entry name" value="Zn-ribbon_GIR1"/>
</dbReference>
<dbReference type="CDD" id="cd00201">
    <property type="entry name" value="WW"/>
    <property type="match status" value="1"/>
</dbReference>
<protein>
    <recommendedName>
        <fullName evidence="5">WW domain-containing protein</fullName>
    </recommendedName>
</protein>
<dbReference type="Proteomes" id="UP000825935">
    <property type="component" value="Chromosome 31"/>
</dbReference>
<dbReference type="Gene3D" id="2.20.70.10">
    <property type="match status" value="1"/>
</dbReference>
<dbReference type="InterPro" id="IPR036020">
    <property type="entry name" value="WW_dom_sf"/>
</dbReference>
<evidence type="ECO:0000256" key="4">
    <source>
        <dbReference type="SAM" id="MobiDB-lite"/>
    </source>
</evidence>
<name>A0A8T2R0S8_CERRI</name>
<dbReference type="EMBL" id="CM035436">
    <property type="protein sequence ID" value="KAH7289298.1"/>
    <property type="molecule type" value="Genomic_DNA"/>
</dbReference>
<dbReference type="InterPro" id="IPR051105">
    <property type="entry name" value="WWC/KIBRA_Hippo_Reg"/>
</dbReference>
<evidence type="ECO:0000256" key="1">
    <source>
        <dbReference type="ARBA" id="ARBA00004496"/>
    </source>
</evidence>
<evidence type="ECO:0000259" key="5">
    <source>
        <dbReference type="PROSITE" id="PS50020"/>
    </source>
</evidence>
<feature type="domain" description="WW" evidence="5">
    <location>
        <begin position="87"/>
        <end position="121"/>
    </location>
</feature>
<keyword evidence="3" id="KW-0597">Phosphoprotein</keyword>
<feature type="region of interest" description="Disordered" evidence="4">
    <location>
        <begin position="210"/>
        <end position="244"/>
    </location>
</feature>
<evidence type="ECO:0000256" key="3">
    <source>
        <dbReference type="ARBA" id="ARBA00022553"/>
    </source>
</evidence>
<dbReference type="InterPro" id="IPR001202">
    <property type="entry name" value="WW_dom"/>
</dbReference>
<dbReference type="PANTHER" id="PTHR14791:SF29">
    <property type="entry name" value="PROTEIN KIBRA"/>
    <property type="match status" value="1"/>
</dbReference>
<dbReference type="OrthoDB" id="1930512at2759"/>
<dbReference type="SUPFAM" id="SSF51045">
    <property type="entry name" value="WW domain"/>
    <property type="match status" value="1"/>
</dbReference>
<comment type="caution">
    <text evidence="6">The sequence shown here is derived from an EMBL/GenBank/DDBJ whole genome shotgun (WGS) entry which is preliminary data.</text>
</comment>
<proteinExistence type="predicted"/>
<evidence type="ECO:0000313" key="6">
    <source>
        <dbReference type="EMBL" id="KAH7289298.1"/>
    </source>
</evidence>
<dbReference type="PANTHER" id="PTHR14791">
    <property type="entry name" value="BOMB/KIRA PROTEINS"/>
    <property type="match status" value="1"/>
</dbReference>
<dbReference type="OMA" id="MACANCL"/>
<gene>
    <name evidence="6" type="ORF">KP509_31G069400</name>
</gene>
<accession>A0A8T2R0S8</accession>
<sequence>MGARVEHHNRHDEGRCLDVSDYCRQRIVDVMPTGPFLSRGSKRGLQDSVDGPLPSLKCDELSSVVLCGSSSLHSSTDGALIGLDAETPLLRGWEKCLHLKTGRIYYLNRTTGATSTSHPRKQTSCNIRATISVGSPSSSVSDVTVETSSESICSGKTRKQCSALCDAECKPSKKQQDIGLDLNLSLYVGSCSPIAKPSPAKFYLKEPHFSPFSSSSRSKESSISTSASSSNPVVSSSDFSTSSSSRNESLAVSEASFSSQEFSIKHRSNPRSNSACLLNALLGMADCEQVLVDGDDESSAAMVTMACANCLTFVMLSRSNPKCPRCGANCLKQMDPVQPPPFKQVKLGYSF</sequence>
<dbReference type="AlphaFoldDB" id="A0A8T2R0S8"/>
<evidence type="ECO:0000313" key="7">
    <source>
        <dbReference type="Proteomes" id="UP000825935"/>
    </source>
</evidence>
<keyword evidence="2" id="KW-0963">Cytoplasm</keyword>
<comment type="subcellular location">
    <subcellularLocation>
        <location evidence="1">Cytoplasm</location>
    </subcellularLocation>
</comment>
<organism evidence="6 7">
    <name type="scientific">Ceratopteris richardii</name>
    <name type="common">Triangle waterfern</name>
    <dbReference type="NCBI Taxonomy" id="49495"/>
    <lineage>
        <taxon>Eukaryota</taxon>
        <taxon>Viridiplantae</taxon>
        <taxon>Streptophyta</taxon>
        <taxon>Embryophyta</taxon>
        <taxon>Tracheophyta</taxon>
        <taxon>Polypodiopsida</taxon>
        <taxon>Polypodiidae</taxon>
        <taxon>Polypodiales</taxon>
        <taxon>Pteridineae</taxon>
        <taxon>Pteridaceae</taxon>
        <taxon>Parkerioideae</taxon>
        <taxon>Ceratopteris</taxon>
    </lineage>
</organism>
<dbReference type="GO" id="GO:0005737">
    <property type="term" value="C:cytoplasm"/>
    <property type="evidence" value="ECO:0007669"/>
    <property type="project" value="UniProtKB-SubCell"/>
</dbReference>